<reference evidence="12" key="1">
    <citation type="journal article" date="2015" name="Genome Announc.">
        <title>Complete Genome Sequence of Herbaspirillum hiltneri N3 (DSM 17495), Isolated from Surface-Sterilized Wheat Roots.</title>
        <authorList>
            <person name="Guizelini D."/>
            <person name="Saizaki P.M."/>
            <person name="Coimbra N.A."/>
            <person name="Weiss V.A."/>
            <person name="Faoro H."/>
            <person name="Sfeir M.Z."/>
            <person name="Baura V.A."/>
            <person name="Monteiro R.A."/>
            <person name="Chubatsu L.S."/>
            <person name="Souza E.M."/>
            <person name="Cruz L.M."/>
            <person name="Pedrosa F.O."/>
            <person name="Raittz R.T."/>
            <person name="Marchaukoski J.N."/>
            <person name="Steffens M.B."/>
        </authorList>
    </citation>
    <scope>NUCLEOTIDE SEQUENCE [LARGE SCALE GENOMIC DNA]</scope>
    <source>
        <strain evidence="12">N3</strain>
    </source>
</reference>
<evidence type="ECO:0000259" key="10">
    <source>
        <dbReference type="PROSITE" id="PS50112"/>
    </source>
</evidence>
<dbReference type="InterPro" id="IPR000014">
    <property type="entry name" value="PAS"/>
</dbReference>
<dbReference type="InterPro" id="IPR007891">
    <property type="entry name" value="CHASE3"/>
</dbReference>
<keyword evidence="4" id="KW-0808">Transferase</keyword>
<keyword evidence="3" id="KW-0597">Phosphoprotein</keyword>
<dbReference type="SMART" id="SM00388">
    <property type="entry name" value="HisKA"/>
    <property type="match status" value="1"/>
</dbReference>
<feature type="domain" description="Histidine kinase" evidence="9">
    <location>
        <begin position="378"/>
        <end position="590"/>
    </location>
</feature>
<keyword evidence="12" id="KW-1185">Reference proteome</keyword>
<sequence>MPRSNKPESKNRSAQVNTGAFFVLAVLLSIGVALVSYRSVRIFEARAIWVQHTNTVLQRLEETHSTLRNLVANARGYALSGRQEYLLGFEADRSLLYELLNGLRALQLDNQEQLDRLTHLSSSIAQRIELARTLIEADRRVRIDNAYEHGRDLSEDIRKQFVALKQVEQTLLSERSADTRESIRWTLAAILGGSFVSVVILIAVYLRLKRETMRRREAQTKAQLYAVEIESLYNQAPCGYHSIDEESGLIVQINDTELAWLGYAREQVVGKMTQADLMTPSSAERYRKELRPRFLRNEAVGGVDVDYLRADGTHFSTLMSISTVPHPDDGHVISRNVIYDISGRKQTEKEIEELNASLKRQTRHLSNINKELESFSYSVSHDLRAPLRAISGYAMMVEEDYAKELDAKGQEMLRVIRRNVGKMDALISDLLKLSKSATDELTPGHFSMQDQVEQCIAGLRRENDSVKFVVDPLEDVIASKDLLGQVWENLLSNAVKFSKKAERAVVRVSSTSTPEEVIYQVQDNGIGFDMRYAHKLFGTFQRLHRQEDYAGTGIGLALVQRIVVRHGGRVWAEGSPGEGASFYFALPRQGL</sequence>
<keyword evidence="8" id="KW-0812">Transmembrane</keyword>
<dbReference type="InterPro" id="IPR003661">
    <property type="entry name" value="HisK_dim/P_dom"/>
</dbReference>
<evidence type="ECO:0000256" key="7">
    <source>
        <dbReference type="SAM" id="Coils"/>
    </source>
</evidence>
<feature type="domain" description="PAS" evidence="10">
    <location>
        <begin position="245"/>
        <end position="298"/>
    </location>
</feature>
<evidence type="ECO:0000256" key="2">
    <source>
        <dbReference type="ARBA" id="ARBA00012438"/>
    </source>
</evidence>
<dbReference type="PROSITE" id="PS50109">
    <property type="entry name" value="HIS_KIN"/>
    <property type="match status" value="1"/>
</dbReference>
<dbReference type="PROSITE" id="PS50112">
    <property type="entry name" value="PAS"/>
    <property type="match status" value="1"/>
</dbReference>
<dbReference type="CDD" id="cd00130">
    <property type="entry name" value="PAS"/>
    <property type="match status" value="1"/>
</dbReference>
<evidence type="ECO:0000256" key="6">
    <source>
        <dbReference type="ARBA" id="ARBA00023136"/>
    </source>
</evidence>
<keyword evidence="7" id="KW-0175">Coiled coil</keyword>
<keyword evidence="8" id="KW-1133">Transmembrane helix</keyword>
<name>A0ABN4I136_9BURK</name>
<dbReference type="InterPro" id="IPR003594">
    <property type="entry name" value="HATPase_dom"/>
</dbReference>
<dbReference type="InterPro" id="IPR036097">
    <property type="entry name" value="HisK_dim/P_sf"/>
</dbReference>
<dbReference type="GO" id="GO:0016301">
    <property type="term" value="F:kinase activity"/>
    <property type="evidence" value="ECO:0007669"/>
    <property type="project" value="UniProtKB-KW"/>
</dbReference>
<accession>A0ABN4I136</accession>
<keyword evidence="5 11" id="KW-0418">Kinase</keyword>
<evidence type="ECO:0000256" key="1">
    <source>
        <dbReference type="ARBA" id="ARBA00000085"/>
    </source>
</evidence>
<dbReference type="EC" id="2.7.13.3" evidence="2"/>
<dbReference type="SUPFAM" id="SSF47384">
    <property type="entry name" value="Homodimeric domain of signal transducing histidine kinase"/>
    <property type="match status" value="1"/>
</dbReference>
<gene>
    <name evidence="11" type="ORF">F506_12150</name>
</gene>
<dbReference type="Proteomes" id="UP000063429">
    <property type="component" value="Chromosome"/>
</dbReference>
<comment type="catalytic activity">
    <reaction evidence="1">
        <text>ATP + protein L-histidine = ADP + protein N-phospho-L-histidine.</text>
        <dbReference type="EC" id="2.7.13.3"/>
    </reaction>
</comment>
<evidence type="ECO:0000259" key="9">
    <source>
        <dbReference type="PROSITE" id="PS50109"/>
    </source>
</evidence>
<evidence type="ECO:0000313" key="12">
    <source>
        <dbReference type="Proteomes" id="UP000063429"/>
    </source>
</evidence>
<protein>
    <recommendedName>
        <fullName evidence="2">histidine kinase</fullName>
        <ecNumber evidence="2">2.7.13.3</ecNumber>
    </recommendedName>
</protein>
<dbReference type="CDD" id="cd00082">
    <property type="entry name" value="HisKA"/>
    <property type="match status" value="1"/>
</dbReference>
<dbReference type="SUPFAM" id="SSF55874">
    <property type="entry name" value="ATPase domain of HSP90 chaperone/DNA topoisomerase II/histidine kinase"/>
    <property type="match status" value="1"/>
</dbReference>
<dbReference type="Gene3D" id="3.30.565.10">
    <property type="entry name" value="Histidine kinase-like ATPase, C-terminal domain"/>
    <property type="match status" value="1"/>
</dbReference>
<dbReference type="Pfam" id="PF00512">
    <property type="entry name" value="HisKA"/>
    <property type="match status" value="1"/>
</dbReference>
<evidence type="ECO:0000256" key="3">
    <source>
        <dbReference type="ARBA" id="ARBA00022553"/>
    </source>
</evidence>
<dbReference type="RefSeq" id="WP_053197791.1">
    <property type="nucleotide sequence ID" value="NZ_CP011409.1"/>
</dbReference>
<dbReference type="PANTHER" id="PTHR42878:SF15">
    <property type="entry name" value="BACTERIOPHYTOCHROME"/>
    <property type="match status" value="1"/>
</dbReference>
<proteinExistence type="predicted"/>
<feature type="transmembrane region" description="Helical" evidence="8">
    <location>
        <begin position="185"/>
        <end position="206"/>
    </location>
</feature>
<evidence type="ECO:0000256" key="5">
    <source>
        <dbReference type="ARBA" id="ARBA00022777"/>
    </source>
</evidence>
<feature type="transmembrane region" description="Helical" evidence="8">
    <location>
        <begin position="20"/>
        <end position="37"/>
    </location>
</feature>
<dbReference type="InterPro" id="IPR050351">
    <property type="entry name" value="BphY/WalK/GraS-like"/>
</dbReference>
<dbReference type="EMBL" id="CP011409">
    <property type="protein sequence ID" value="AKZ63321.1"/>
    <property type="molecule type" value="Genomic_DNA"/>
</dbReference>
<dbReference type="PRINTS" id="PR00344">
    <property type="entry name" value="BCTRLSENSOR"/>
</dbReference>
<dbReference type="Gene3D" id="3.30.450.20">
    <property type="entry name" value="PAS domain"/>
    <property type="match status" value="1"/>
</dbReference>
<dbReference type="InterPro" id="IPR004358">
    <property type="entry name" value="Sig_transdc_His_kin-like_C"/>
</dbReference>
<evidence type="ECO:0000256" key="8">
    <source>
        <dbReference type="SAM" id="Phobius"/>
    </source>
</evidence>
<dbReference type="Pfam" id="PF05227">
    <property type="entry name" value="CHASE3"/>
    <property type="match status" value="1"/>
</dbReference>
<dbReference type="NCBIfam" id="TIGR00229">
    <property type="entry name" value="sensory_box"/>
    <property type="match status" value="1"/>
</dbReference>
<evidence type="ECO:0000256" key="4">
    <source>
        <dbReference type="ARBA" id="ARBA00022679"/>
    </source>
</evidence>
<evidence type="ECO:0000313" key="11">
    <source>
        <dbReference type="EMBL" id="AKZ63321.1"/>
    </source>
</evidence>
<dbReference type="SUPFAM" id="SSF55785">
    <property type="entry name" value="PYP-like sensor domain (PAS domain)"/>
    <property type="match status" value="1"/>
</dbReference>
<dbReference type="CDD" id="cd19410">
    <property type="entry name" value="HK9-like_sensor"/>
    <property type="match status" value="1"/>
</dbReference>
<dbReference type="InterPro" id="IPR005467">
    <property type="entry name" value="His_kinase_dom"/>
</dbReference>
<keyword evidence="6 8" id="KW-0472">Membrane</keyword>
<dbReference type="SMART" id="SM00387">
    <property type="entry name" value="HATPase_c"/>
    <property type="match status" value="1"/>
</dbReference>
<dbReference type="Pfam" id="PF02518">
    <property type="entry name" value="HATPase_c"/>
    <property type="match status" value="1"/>
</dbReference>
<dbReference type="Pfam" id="PF13426">
    <property type="entry name" value="PAS_9"/>
    <property type="match status" value="1"/>
</dbReference>
<feature type="coiled-coil region" evidence="7">
    <location>
        <begin position="344"/>
        <end position="371"/>
    </location>
</feature>
<organism evidence="11 12">
    <name type="scientific">Herbaspirillum hiltneri N3</name>
    <dbReference type="NCBI Taxonomy" id="1262470"/>
    <lineage>
        <taxon>Bacteria</taxon>
        <taxon>Pseudomonadati</taxon>
        <taxon>Pseudomonadota</taxon>
        <taxon>Betaproteobacteria</taxon>
        <taxon>Burkholderiales</taxon>
        <taxon>Oxalobacteraceae</taxon>
        <taxon>Herbaspirillum</taxon>
    </lineage>
</organism>
<dbReference type="InterPro" id="IPR035965">
    <property type="entry name" value="PAS-like_dom_sf"/>
</dbReference>
<dbReference type="InterPro" id="IPR036890">
    <property type="entry name" value="HATPase_C_sf"/>
</dbReference>
<dbReference type="Gene3D" id="1.10.287.130">
    <property type="match status" value="1"/>
</dbReference>
<dbReference type="PANTHER" id="PTHR42878">
    <property type="entry name" value="TWO-COMPONENT HISTIDINE KINASE"/>
    <property type="match status" value="1"/>
</dbReference>